<protein>
    <recommendedName>
        <fullName evidence="1">BTB domain-containing protein</fullName>
    </recommendedName>
</protein>
<keyword evidence="3" id="KW-1185">Reference proteome</keyword>
<evidence type="ECO:0000313" key="2">
    <source>
        <dbReference type="EMBL" id="OQV23482.1"/>
    </source>
</evidence>
<dbReference type="Gene3D" id="3.30.710.10">
    <property type="entry name" value="Potassium Channel Kv1.1, Chain A"/>
    <property type="match status" value="1"/>
</dbReference>
<dbReference type="CDD" id="cd18186">
    <property type="entry name" value="BTB_POZ_ZBTB_KLHL-like"/>
    <property type="match status" value="1"/>
</dbReference>
<dbReference type="AlphaFoldDB" id="A0A1W0X834"/>
<dbReference type="Pfam" id="PF00651">
    <property type="entry name" value="BTB"/>
    <property type="match status" value="1"/>
</dbReference>
<sequence>MDNHDAKSTATIPANMAKDIAELLISGVGADFTIIAADDKELRVHRLVLIARSEAFSAMLTRTTAEKWNEKRYARVDLHGGTLEVLLQYLDSGSVVD</sequence>
<proteinExistence type="predicted"/>
<dbReference type="OrthoDB" id="6418787at2759"/>
<evidence type="ECO:0000313" key="3">
    <source>
        <dbReference type="Proteomes" id="UP000192578"/>
    </source>
</evidence>
<dbReference type="PROSITE" id="PS50097">
    <property type="entry name" value="BTB"/>
    <property type="match status" value="1"/>
</dbReference>
<dbReference type="Proteomes" id="UP000192578">
    <property type="component" value="Unassembled WGS sequence"/>
</dbReference>
<feature type="domain" description="BTB" evidence="1">
    <location>
        <begin position="30"/>
        <end position="97"/>
    </location>
</feature>
<evidence type="ECO:0000259" key="1">
    <source>
        <dbReference type="PROSITE" id="PS50097"/>
    </source>
</evidence>
<organism evidence="2 3">
    <name type="scientific">Hypsibius exemplaris</name>
    <name type="common">Freshwater tardigrade</name>
    <dbReference type="NCBI Taxonomy" id="2072580"/>
    <lineage>
        <taxon>Eukaryota</taxon>
        <taxon>Metazoa</taxon>
        <taxon>Ecdysozoa</taxon>
        <taxon>Tardigrada</taxon>
        <taxon>Eutardigrada</taxon>
        <taxon>Parachela</taxon>
        <taxon>Hypsibioidea</taxon>
        <taxon>Hypsibiidae</taxon>
        <taxon>Hypsibius</taxon>
    </lineage>
</organism>
<accession>A0A1W0X834</accession>
<reference evidence="3" key="1">
    <citation type="submission" date="2017-01" db="EMBL/GenBank/DDBJ databases">
        <title>Comparative genomics of anhydrobiosis in the tardigrade Hypsibius dujardini.</title>
        <authorList>
            <person name="Yoshida Y."/>
            <person name="Koutsovoulos G."/>
            <person name="Laetsch D."/>
            <person name="Stevens L."/>
            <person name="Kumar S."/>
            <person name="Horikawa D."/>
            <person name="Ishino K."/>
            <person name="Komine S."/>
            <person name="Tomita M."/>
            <person name="Blaxter M."/>
            <person name="Arakawa K."/>
        </authorList>
    </citation>
    <scope>NUCLEOTIDE SEQUENCE [LARGE SCALE GENOMIC DNA]</scope>
    <source>
        <strain evidence="3">Z151</strain>
    </source>
</reference>
<dbReference type="InterPro" id="IPR011333">
    <property type="entry name" value="SKP1/BTB/POZ_sf"/>
</dbReference>
<name>A0A1W0X834_HYPEX</name>
<dbReference type="SUPFAM" id="SSF54695">
    <property type="entry name" value="POZ domain"/>
    <property type="match status" value="1"/>
</dbReference>
<comment type="caution">
    <text evidence="2">The sequence shown here is derived from an EMBL/GenBank/DDBJ whole genome shotgun (WGS) entry which is preliminary data.</text>
</comment>
<dbReference type="EMBL" id="MTYJ01000011">
    <property type="protein sequence ID" value="OQV23482.1"/>
    <property type="molecule type" value="Genomic_DNA"/>
</dbReference>
<dbReference type="InterPro" id="IPR000210">
    <property type="entry name" value="BTB/POZ_dom"/>
</dbReference>
<gene>
    <name evidence="2" type="ORF">BV898_02602</name>
</gene>